<dbReference type="GO" id="GO:0005886">
    <property type="term" value="C:plasma membrane"/>
    <property type="evidence" value="ECO:0007669"/>
    <property type="project" value="TreeGrafter"/>
</dbReference>
<reference evidence="5" key="1">
    <citation type="submission" date="2020-10" db="EMBL/GenBank/DDBJ databases">
        <authorList>
            <person name="Gilroy R."/>
        </authorList>
    </citation>
    <scope>NUCLEOTIDE SEQUENCE</scope>
    <source>
        <strain evidence="5">CHK195-11698</strain>
    </source>
</reference>
<keyword evidence="3" id="KW-0812">Transmembrane</keyword>
<dbReference type="InterPro" id="IPR003593">
    <property type="entry name" value="AAA+_ATPase"/>
</dbReference>
<proteinExistence type="predicted"/>
<evidence type="ECO:0000313" key="5">
    <source>
        <dbReference type="EMBL" id="HIU12481.1"/>
    </source>
</evidence>
<dbReference type="InterPro" id="IPR015854">
    <property type="entry name" value="ABC_transpr_LolD-like"/>
</dbReference>
<dbReference type="EMBL" id="DVMJ01000001">
    <property type="protein sequence ID" value="HIU12481.1"/>
    <property type="molecule type" value="Genomic_DNA"/>
</dbReference>
<feature type="transmembrane region" description="Helical" evidence="3">
    <location>
        <begin position="624"/>
        <end position="650"/>
    </location>
</feature>
<gene>
    <name evidence="5" type="ORF">IAD15_00170</name>
</gene>
<dbReference type="Pfam" id="PF00005">
    <property type="entry name" value="ABC_tran"/>
    <property type="match status" value="1"/>
</dbReference>
<sequence length="652" mass="73990">MIELQSLSIQFKDRVILEKAHMTLMAGQLTGLVGKSGSGKTSLLNLLEKRLKDKRVLYIHQQDNFFENMTCLDNLRMLGCLYGMRLDEATMLEAMERVGLKISLRSYPANLSGGEKQRLLLVMALLVQADIILMDEITASMDQQGRDQLIRLLRSFVRKTHCIMVLATHDPILVAACDVVYAIDHRQLVLQKEAQEKQAFPLGKRRRVLSVGGLYLKGCFRKRAFLHLLTILVEGLIVAGLVVGMLFFMQIDRETKKVLANTPANQLLIHHDNDASARYRSYNLFFSDEEIERLYALEGTTIYPFFNWETAQYPSSSQQRGDWYYEMTLTYNGDEVRKHHVESRDDPSYDPPVFFPYYEEQQFEQSALLTLPSSKEADAIPCYLLEDYLPYLGIDWNTLSSLQIEMEVMIPVKAGTTMGYQIIDGQEVEMESTQYTYATVPLKLDVLGIVPHKSGNYQEFAEIYLPYATMQAMMAAYPDSNLLKDGQVYYASSYMAFSEDVEKTTTEVHTRLPNAGISHSQMTEATIMHEAQKQYVATVQNLLLGLGVGALLAFVLFSVLNERSFRKDRQLFHQRGLTKPRIRLLVIQMGLAESVGIMMIGWVGFFAAYTIMYRARYMVALDGLYGGLGAGLVVLGSLVFGLVSHAYSLLRR</sequence>
<dbReference type="SUPFAM" id="SSF52540">
    <property type="entry name" value="P-loop containing nucleoside triphosphate hydrolases"/>
    <property type="match status" value="1"/>
</dbReference>
<keyword evidence="1" id="KW-0547">Nucleotide-binding</keyword>
<dbReference type="GO" id="GO:0005524">
    <property type="term" value="F:ATP binding"/>
    <property type="evidence" value="ECO:0007669"/>
    <property type="project" value="UniProtKB-KW"/>
</dbReference>
<keyword evidence="3" id="KW-0472">Membrane</keyword>
<dbReference type="Gene3D" id="3.40.50.300">
    <property type="entry name" value="P-loop containing nucleotide triphosphate hydrolases"/>
    <property type="match status" value="1"/>
</dbReference>
<dbReference type="AlphaFoldDB" id="A0A9D1HLT2"/>
<accession>A0A9D1HLT2</accession>
<dbReference type="GO" id="GO:0016887">
    <property type="term" value="F:ATP hydrolysis activity"/>
    <property type="evidence" value="ECO:0007669"/>
    <property type="project" value="InterPro"/>
</dbReference>
<protein>
    <submittedName>
        <fullName evidence="5">ABC transporter ATP-binding protein</fullName>
    </submittedName>
</protein>
<dbReference type="PANTHER" id="PTHR24220">
    <property type="entry name" value="IMPORT ATP-BINDING PROTEIN"/>
    <property type="match status" value="1"/>
</dbReference>
<name>A0A9D1HLT2_9FIRM</name>
<dbReference type="InterPro" id="IPR027417">
    <property type="entry name" value="P-loop_NTPase"/>
</dbReference>
<keyword evidence="3" id="KW-1133">Transmembrane helix</keyword>
<evidence type="ECO:0000259" key="4">
    <source>
        <dbReference type="PROSITE" id="PS50893"/>
    </source>
</evidence>
<evidence type="ECO:0000313" key="6">
    <source>
        <dbReference type="Proteomes" id="UP000824175"/>
    </source>
</evidence>
<keyword evidence="2 5" id="KW-0067">ATP-binding</keyword>
<dbReference type="GO" id="GO:0022857">
    <property type="term" value="F:transmembrane transporter activity"/>
    <property type="evidence" value="ECO:0007669"/>
    <property type="project" value="TreeGrafter"/>
</dbReference>
<feature type="domain" description="ABC transporter" evidence="4">
    <location>
        <begin position="2"/>
        <end position="210"/>
    </location>
</feature>
<dbReference type="InterPro" id="IPR017871">
    <property type="entry name" value="ABC_transporter-like_CS"/>
</dbReference>
<dbReference type="PROSITE" id="PS50893">
    <property type="entry name" value="ABC_TRANSPORTER_2"/>
    <property type="match status" value="1"/>
</dbReference>
<feature type="transmembrane region" description="Helical" evidence="3">
    <location>
        <begin position="582"/>
        <end position="612"/>
    </location>
</feature>
<dbReference type="SMART" id="SM00382">
    <property type="entry name" value="AAA"/>
    <property type="match status" value="1"/>
</dbReference>
<organism evidence="5 6">
    <name type="scientific">Candidatus Fimiplasma intestinipullorum</name>
    <dbReference type="NCBI Taxonomy" id="2840825"/>
    <lineage>
        <taxon>Bacteria</taxon>
        <taxon>Bacillati</taxon>
        <taxon>Bacillota</taxon>
        <taxon>Clostridia</taxon>
        <taxon>Eubacteriales</taxon>
        <taxon>Candidatus Fimiplasma</taxon>
    </lineage>
</organism>
<evidence type="ECO:0000256" key="2">
    <source>
        <dbReference type="ARBA" id="ARBA00022840"/>
    </source>
</evidence>
<dbReference type="PROSITE" id="PS00211">
    <property type="entry name" value="ABC_TRANSPORTER_1"/>
    <property type="match status" value="1"/>
</dbReference>
<evidence type="ECO:0000256" key="1">
    <source>
        <dbReference type="ARBA" id="ARBA00022741"/>
    </source>
</evidence>
<dbReference type="InterPro" id="IPR003439">
    <property type="entry name" value="ABC_transporter-like_ATP-bd"/>
</dbReference>
<feature type="transmembrane region" description="Helical" evidence="3">
    <location>
        <begin position="542"/>
        <end position="561"/>
    </location>
</feature>
<reference evidence="5" key="2">
    <citation type="journal article" date="2021" name="PeerJ">
        <title>Extensive microbial diversity within the chicken gut microbiome revealed by metagenomics and culture.</title>
        <authorList>
            <person name="Gilroy R."/>
            <person name="Ravi A."/>
            <person name="Getino M."/>
            <person name="Pursley I."/>
            <person name="Horton D.L."/>
            <person name="Alikhan N.F."/>
            <person name="Baker D."/>
            <person name="Gharbi K."/>
            <person name="Hall N."/>
            <person name="Watson M."/>
            <person name="Adriaenssens E.M."/>
            <person name="Foster-Nyarko E."/>
            <person name="Jarju S."/>
            <person name="Secka A."/>
            <person name="Antonio M."/>
            <person name="Oren A."/>
            <person name="Chaudhuri R.R."/>
            <person name="La Ragione R."/>
            <person name="Hildebrand F."/>
            <person name="Pallen M.J."/>
        </authorList>
    </citation>
    <scope>NUCLEOTIDE SEQUENCE</scope>
    <source>
        <strain evidence="5">CHK195-11698</strain>
    </source>
</reference>
<feature type="transmembrane region" description="Helical" evidence="3">
    <location>
        <begin position="224"/>
        <end position="249"/>
    </location>
</feature>
<evidence type="ECO:0000256" key="3">
    <source>
        <dbReference type="SAM" id="Phobius"/>
    </source>
</evidence>
<comment type="caution">
    <text evidence="5">The sequence shown here is derived from an EMBL/GenBank/DDBJ whole genome shotgun (WGS) entry which is preliminary data.</text>
</comment>
<dbReference type="Proteomes" id="UP000824175">
    <property type="component" value="Unassembled WGS sequence"/>
</dbReference>